<dbReference type="SUPFAM" id="SSF51395">
    <property type="entry name" value="FMN-linked oxidoreductases"/>
    <property type="match status" value="1"/>
</dbReference>
<dbReference type="EMBL" id="JACOOY010000008">
    <property type="protein sequence ID" value="MBC5665241.1"/>
    <property type="molecule type" value="Genomic_DNA"/>
</dbReference>
<feature type="domain" description="NADH:flavin oxidoreductase/NADH oxidase N-terminal" evidence="6">
    <location>
        <begin position="8"/>
        <end position="139"/>
    </location>
</feature>
<dbReference type="InterPro" id="IPR044152">
    <property type="entry name" value="YqjM-like"/>
</dbReference>
<evidence type="ECO:0000256" key="5">
    <source>
        <dbReference type="ARBA" id="ARBA00023002"/>
    </source>
</evidence>
<dbReference type="InterPro" id="IPR001155">
    <property type="entry name" value="OxRdtase_FMN_N"/>
</dbReference>
<keyword evidence="4" id="KW-0521">NADP</keyword>
<comment type="cofactor">
    <cofactor evidence="1">
        <name>FMN</name>
        <dbReference type="ChEBI" id="CHEBI:58210"/>
    </cofactor>
</comment>
<keyword evidence="8" id="KW-1185">Reference proteome</keyword>
<sequence length="244" mass="27733">MVELDPTDLTKEQLKEIIEDFANAAERAKRCGFDSLVVHRAHGQLPGCFLSKVINRRTDEYSADTIENASRFTKELLAAIRKKIGNTMAIEYRINASDMVEGSPSLDDEIAFAREIEDKIDLLHVSRGLHAMQNLAPYMNQPLHYPHGINLEDAAKMKEKLQIRIPVIPLFNHDEENIRKTAEFCKELGDAVTMIQLLPYHNLGVMKYLRISDKPVAEATPPSEEYMQKLKGIMEEYGLNVSIH</sequence>
<protein>
    <recommendedName>
        <fullName evidence="6">NADH:flavin oxidoreductase/NADH oxidase N-terminal domain-containing protein</fullName>
    </recommendedName>
</protein>
<evidence type="ECO:0000256" key="1">
    <source>
        <dbReference type="ARBA" id="ARBA00001917"/>
    </source>
</evidence>
<evidence type="ECO:0000256" key="4">
    <source>
        <dbReference type="ARBA" id="ARBA00022857"/>
    </source>
</evidence>
<accession>A0ABR7EV63</accession>
<evidence type="ECO:0000259" key="6">
    <source>
        <dbReference type="Pfam" id="PF00724"/>
    </source>
</evidence>
<gene>
    <name evidence="7" type="ORF">H8S07_08095</name>
</gene>
<evidence type="ECO:0000256" key="2">
    <source>
        <dbReference type="ARBA" id="ARBA00022630"/>
    </source>
</evidence>
<reference evidence="7 8" key="1">
    <citation type="submission" date="2020-08" db="EMBL/GenBank/DDBJ databases">
        <title>Genome public.</title>
        <authorList>
            <person name="Liu C."/>
            <person name="Sun Q."/>
        </authorList>
    </citation>
    <scope>NUCLEOTIDE SEQUENCE [LARGE SCALE GENOMIC DNA]</scope>
    <source>
        <strain evidence="7 8">NSJ-36</strain>
    </source>
</reference>
<comment type="caution">
    <text evidence="7">The sequence shown here is derived from an EMBL/GenBank/DDBJ whole genome shotgun (WGS) entry which is preliminary data.</text>
</comment>
<dbReference type="RefSeq" id="WP_118659578.1">
    <property type="nucleotide sequence ID" value="NZ_JACOOY010000008.1"/>
</dbReference>
<dbReference type="Pfam" id="PF00724">
    <property type="entry name" value="Oxidored_FMN"/>
    <property type="match status" value="1"/>
</dbReference>
<evidence type="ECO:0000256" key="3">
    <source>
        <dbReference type="ARBA" id="ARBA00022643"/>
    </source>
</evidence>
<keyword evidence="5" id="KW-0560">Oxidoreductase</keyword>
<evidence type="ECO:0000313" key="7">
    <source>
        <dbReference type="EMBL" id="MBC5665241.1"/>
    </source>
</evidence>
<dbReference type="InterPro" id="IPR013785">
    <property type="entry name" value="Aldolase_TIM"/>
</dbReference>
<keyword evidence="3" id="KW-0288">FMN</keyword>
<dbReference type="PANTHER" id="PTHR43303">
    <property type="entry name" value="NADPH DEHYDROGENASE C23G7.10C-RELATED"/>
    <property type="match status" value="1"/>
</dbReference>
<dbReference type="Proteomes" id="UP000647235">
    <property type="component" value="Unassembled WGS sequence"/>
</dbReference>
<keyword evidence="2" id="KW-0285">Flavoprotein</keyword>
<proteinExistence type="predicted"/>
<organism evidence="7 8">
    <name type="scientific">Dorea hominis</name>
    <dbReference type="NCBI Taxonomy" id="2763040"/>
    <lineage>
        <taxon>Bacteria</taxon>
        <taxon>Bacillati</taxon>
        <taxon>Bacillota</taxon>
        <taxon>Clostridia</taxon>
        <taxon>Lachnospirales</taxon>
        <taxon>Lachnospiraceae</taxon>
        <taxon>Dorea</taxon>
    </lineage>
</organism>
<evidence type="ECO:0000313" key="8">
    <source>
        <dbReference type="Proteomes" id="UP000647235"/>
    </source>
</evidence>
<name>A0ABR7EV63_9FIRM</name>
<dbReference type="PANTHER" id="PTHR43303:SF4">
    <property type="entry name" value="NADPH DEHYDROGENASE C23G7.10C-RELATED"/>
    <property type="match status" value="1"/>
</dbReference>
<dbReference type="Gene3D" id="3.20.20.70">
    <property type="entry name" value="Aldolase class I"/>
    <property type="match status" value="1"/>
</dbReference>